<gene>
    <name evidence="3" type="ORF">GCM10009606_13300</name>
</gene>
<evidence type="ECO:0000313" key="4">
    <source>
        <dbReference type="Proteomes" id="UP001499979"/>
    </source>
</evidence>
<keyword evidence="2" id="KW-0732">Signal</keyword>
<keyword evidence="4" id="KW-1185">Reference proteome</keyword>
<evidence type="ECO:0000313" key="3">
    <source>
        <dbReference type="EMBL" id="GAA1134481.1"/>
    </source>
</evidence>
<evidence type="ECO:0000256" key="1">
    <source>
        <dbReference type="SAM" id="MobiDB-lite"/>
    </source>
</evidence>
<feature type="chain" id="PRO_5046103923" evidence="2">
    <location>
        <begin position="25"/>
        <end position="252"/>
    </location>
</feature>
<dbReference type="EMBL" id="BAAAJE010000006">
    <property type="protein sequence ID" value="GAA1134481.1"/>
    <property type="molecule type" value="Genomic_DNA"/>
</dbReference>
<sequence length="252" mass="26070">MGQHRIVPICVALVLVAAVTAASAEPVGRDGNHGVHGSVSTTTPAGGTNTVTSGNVPKDTDLISILVGDEAGDTALFKSMTFSLMQFKTPGKRTVACAVLAGRTLKKMRDLAVGTDLSPEAFESLAQTVALAHAALCLRIARLMADIESEAPARAGRAAARSCDVVPISVAVRTERTEDGGYRVVPTGKLTDRAKPLPAKITCKGKDGKLKIAIKAKKGTDLSKGLQKSVKFGIVSPSDATSDAHIKVGFKG</sequence>
<name>A0ABN1UBE3_9ACTN</name>
<feature type="signal peptide" evidence="2">
    <location>
        <begin position="1"/>
        <end position="24"/>
    </location>
</feature>
<comment type="caution">
    <text evidence="3">The sequence shown here is derived from an EMBL/GenBank/DDBJ whole genome shotgun (WGS) entry which is preliminary data.</text>
</comment>
<protein>
    <submittedName>
        <fullName evidence="3">Uncharacterized protein</fullName>
    </submittedName>
</protein>
<dbReference type="RefSeq" id="WP_343906698.1">
    <property type="nucleotide sequence ID" value="NZ_BAAAJE010000006.1"/>
</dbReference>
<dbReference type="Proteomes" id="UP001499979">
    <property type="component" value="Unassembled WGS sequence"/>
</dbReference>
<evidence type="ECO:0000256" key="2">
    <source>
        <dbReference type="SAM" id="SignalP"/>
    </source>
</evidence>
<organism evidence="3 4">
    <name type="scientific">Nocardioides aquiterrae</name>
    <dbReference type="NCBI Taxonomy" id="203799"/>
    <lineage>
        <taxon>Bacteria</taxon>
        <taxon>Bacillati</taxon>
        <taxon>Actinomycetota</taxon>
        <taxon>Actinomycetes</taxon>
        <taxon>Propionibacteriales</taxon>
        <taxon>Nocardioidaceae</taxon>
        <taxon>Nocardioides</taxon>
    </lineage>
</organism>
<feature type="compositionally biased region" description="Low complexity" evidence="1">
    <location>
        <begin position="39"/>
        <end position="53"/>
    </location>
</feature>
<feature type="region of interest" description="Disordered" evidence="1">
    <location>
        <begin position="26"/>
        <end position="54"/>
    </location>
</feature>
<proteinExistence type="predicted"/>
<accession>A0ABN1UBE3</accession>
<reference evidence="3 4" key="1">
    <citation type="journal article" date="2019" name="Int. J. Syst. Evol. Microbiol.">
        <title>The Global Catalogue of Microorganisms (GCM) 10K type strain sequencing project: providing services to taxonomists for standard genome sequencing and annotation.</title>
        <authorList>
            <consortium name="The Broad Institute Genomics Platform"/>
            <consortium name="The Broad Institute Genome Sequencing Center for Infectious Disease"/>
            <person name="Wu L."/>
            <person name="Ma J."/>
        </authorList>
    </citation>
    <scope>NUCLEOTIDE SEQUENCE [LARGE SCALE GENOMIC DNA]</scope>
    <source>
        <strain evidence="3 4">JCM 11813</strain>
    </source>
</reference>